<evidence type="ECO:0000256" key="1">
    <source>
        <dbReference type="ARBA" id="ARBA00022729"/>
    </source>
</evidence>
<organism evidence="2 3">
    <name type="scientific">Halioxenophilus aromaticivorans</name>
    <dbReference type="NCBI Taxonomy" id="1306992"/>
    <lineage>
        <taxon>Bacteria</taxon>
        <taxon>Pseudomonadati</taxon>
        <taxon>Pseudomonadota</taxon>
        <taxon>Gammaproteobacteria</taxon>
        <taxon>Alteromonadales</taxon>
        <taxon>Alteromonadaceae</taxon>
        <taxon>Halioxenophilus</taxon>
    </lineage>
</organism>
<dbReference type="PANTHER" id="PTHR46580">
    <property type="entry name" value="SENSOR KINASE-RELATED"/>
    <property type="match status" value="1"/>
</dbReference>
<dbReference type="SUPFAM" id="SSF69318">
    <property type="entry name" value="Integrin alpha N-terminal domain"/>
    <property type="match status" value="1"/>
</dbReference>
<dbReference type="InterPro" id="IPR013517">
    <property type="entry name" value="FG-GAP"/>
</dbReference>
<accession>A0AAV3U1G2</accession>
<protein>
    <recommendedName>
        <fullName evidence="4">VCBS repeat-containing protein</fullName>
    </recommendedName>
</protein>
<dbReference type="RefSeq" id="WP_345420687.1">
    <property type="nucleotide sequence ID" value="NZ_AP031496.1"/>
</dbReference>
<keyword evidence="3" id="KW-1185">Reference proteome</keyword>
<reference evidence="3" key="1">
    <citation type="journal article" date="2019" name="Int. J. Syst. Evol. Microbiol.">
        <title>The Global Catalogue of Microorganisms (GCM) 10K type strain sequencing project: providing services to taxonomists for standard genome sequencing and annotation.</title>
        <authorList>
            <consortium name="The Broad Institute Genomics Platform"/>
            <consortium name="The Broad Institute Genome Sequencing Center for Infectious Disease"/>
            <person name="Wu L."/>
            <person name="Ma J."/>
        </authorList>
    </citation>
    <scope>NUCLEOTIDE SEQUENCE [LARGE SCALE GENOMIC DNA]</scope>
    <source>
        <strain evidence="3">JCM 19134</strain>
    </source>
</reference>
<keyword evidence="1" id="KW-0732">Signal</keyword>
<evidence type="ECO:0000313" key="3">
    <source>
        <dbReference type="Proteomes" id="UP001409585"/>
    </source>
</evidence>
<dbReference type="PANTHER" id="PTHR46580:SF4">
    <property type="entry name" value="ATP_GTP-BINDING PROTEIN"/>
    <property type="match status" value="1"/>
</dbReference>
<comment type="caution">
    <text evidence="2">The sequence shown here is derived from an EMBL/GenBank/DDBJ whole genome shotgun (WGS) entry which is preliminary data.</text>
</comment>
<proteinExistence type="predicted"/>
<dbReference type="EMBL" id="BAABLX010000011">
    <property type="protein sequence ID" value="GAA4940761.1"/>
    <property type="molecule type" value="Genomic_DNA"/>
</dbReference>
<evidence type="ECO:0008006" key="4">
    <source>
        <dbReference type="Google" id="ProtNLM"/>
    </source>
</evidence>
<dbReference type="AlphaFoldDB" id="A0AAV3U1G2"/>
<dbReference type="Pfam" id="PF13517">
    <property type="entry name" value="FG-GAP_3"/>
    <property type="match status" value="3"/>
</dbReference>
<sequence length="485" mass="52710">MGINKITGLGALRYAQKNNFHAVTSIILEEIIMRSRAGNAVVFASVLLFVDASLAEGVSTEVFEKSSHKGWHPTSLPLYLDSTLLLPMDPNENSADSFDLDLVDVDNDGDKDIFVAEGTAGFVGVQNRLLINSGDGLFEDETIIRLPQIANSSVDVDFADINGDGFVDAVIANVGPTQLLLNDGYGSFIDISSEALPPPPFNPLDDVSLEVNFFDLDQDGDKDILLANELPIPGGIGAQNRLFINDGTGQFTDETNLRLPSALDQTTGFSFGDIDNDGDKDLVSSNDGQNKVLVNTGGGYFVDETDTRLPPISDASRHIVLADMDRDGDKDIFVTNSRSQQNRLYFNDGHGFYTDVTGTNLPKLADTSIDVDIVDLNHDGWLDAVIANAGERSGEPPHILLGEQNRCYINAGNGIFVDMTHVYLPEILDPSFDAEVGDIDGDRRPDLVFANAGFGGAEQLYVSSKKTAKLNLTFKYSRPRPRQRR</sequence>
<dbReference type="Proteomes" id="UP001409585">
    <property type="component" value="Unassembled WGS sequence"/>
</dbReference>
<gene>
    <name evidence="2" type="ORF">GCM10025791_18890</name>
</gene>
<dbReference type="Gene3D" id="2.130.10.130">
    <property type="entry name" value="Integrin alpha, N-terminal"/>
    <property type="match status" value="2"/>
</dbReference>
<dbReference type="InterPro" id="IPR028994">
    <property type="entry name" value="Integrin_alpha_N"/>
</dbReference>
<name>A0AAV3U1G2_9ALTE</name>
<evidence type="ECO:0000313" key="2">
    <source>
        <dbReference type="EMBL" id="GAA4940761.1"/>
    </source>
</evidence>